<dbReference type="AlphaFoldDB" id="A0A238XQ58"/>
<evidence type="ECO:0000313" key="5">
    <source>
        <dbReference type="EMBL" id="TBN48194.1"/>
    </source>
</evidence>
<dbReference type="InterPro" id="IPR025232">
    <property type="entry name" value="DUF4174"/>
</dbReference>
<protein>
    <submittedName>
        <fullName evidence="5">DUF4174 domain-containing protein</fullName>
    </submittedName>
</protein>
<feature type="domain" description="DUF4174" evidence="3">
    <location>
        <begin position="97"/>
        <end position="136"/>
    </location>
</feature>
<reference evidence="5 7" key="3">
    <citation type="submission" date="2019-02" db="EMBL/GenBank/DDBJ databases">
        <authorList>
            <person name="Zhang G."/>
        </authorList>
    </citation>
    <scope>NUCLEOTIDE SEQUENCE [LARGE SCALE GENOMIC DNA]</scope>
    <source>
        <strain evidence="5 7">CMB17</strain>
    </source>
</reference>
<dbReference type="Proteomes" id="UP000198409">
    <property type="component" value="Unassembled WGS sequence"/>
</dbReference>
<evidence type="ECO:0000256" key="1">
    <source>
        <dbReference type="ARBA" id="ARBA00022729"/>
    </source>
</evidence>
<evidence type="ECO:0000256" key="2">
    <source>
        <dbReference type="SAM" id="SignalP"/>
    </source>
</evidence>
<dbReference type="EMBL" id="FZNM01000011">
    <property type="protein sequence ID" value="SNR60484.1"/>
    <property type="molecule type" value="Genomic_DNA"/>
</dbReference>
<evidence type="ECO:0000313" key="7">
    <source>
        <dbReference type="Proteomes" id="UP000292859"/>
    </source>
</evidence>
<feature type="chain" id="PRO_5012263505" evidence="2">
    <location>
        <begin position="21"/>
        <end position="141"/>
    </location>
</feature>
<evidence type="ECO:0000313" key="4">
    <source>
        <dbReference type="EMBL" id="SNR60484.1"/>
    </source>
</evidence>
<dbReference type="Pfam" id="PF13778">
    <property type="entry name" value="DUF4174"/>
    <property type="match status" value="1"/>
</dbReference>
<evidence type="ECO:0000313" key="6">
    <source>
        <dbReference type="Proteomes" id="UP000198409"/>
    </source>
</evidence>
<reference evidence="4" key="1">
    <citation type="submission" date="2017-06" db="EMBL/GenBank/DDBJ databases">
        <authorList>
            <person name="Kim H.J."/>
            <person name="Triplett B.A."/>
        </authorList>
    </citation>
    <scope>NUCLEOTIDE SEQUENCE [LARGE SCALE GENOMIC DNA]</scope>
    <source>
        <strain evidence="4">DSM 26170</strain>
    </source>
</reference>
<dbReference type="EMBL" id="SIRL01000011">
    <property type="protein sequence ID" value="TBN48194.1"/>
    <property type="molecule type" value="Genomic_DNA"/>
</dbReference>
<keyword evidence="1 2" id="KW-0732">Signal</keyword>
<evidence type="ECO:0000259" key="3">
    <source>
        <dbReference type="Pfam" id="PF13778"/>
    </source>
</evidence>
<name>A0A238XQ58_9RHOB</name>
<dbReference type="RefSeq" id="WP_089388820.1">
    <property type="nucleotide sequence ID" value="NZ_FZNM01000011.1"/>
</dbReference>
<gene>
    <name evidence="5" type="ORF">EYF88_14070</name>
    <name evidence="4" type="ORF">SAMN06265378_11151</name>
</gene>
<keyword evidence="7" id="KW-1185">Reference proteome</keyword>
<organism evidence="4 6">
    <name type="scientific">Paracoccus sediminis</name>
    <dbReference type="NCBI Taxonomy" id="1214787"/>
    <lineage>
        <taxon>Bacteria</taxon>
        <taxon>Pseudomonadati</taxon>
        <taxon>Pseudomonadota</taxon>
        <taxon>Alphaproteobacteria</taxon>
        <taxon>Rhodobacterales</taxon>
        <taxon>Paracoccaceae</taxon>
        <taxon>Paracoccus</taxon>
    </lineage>
</organism>
<sequence>MRLPLISLTALALAGWPVLAAADSGRGTGDARPQPIRQDSLESLRWKARLVVVLGNGAQVEAQTAALQADRQALIDRDMVILIDGPGAGPLRDRAGNGFAILLIGKDGGIKRVWTEPVAAQEIFDLIDTMPMRRREAAQDG</sequence>
<proteinExistence type="predicted"/>
<dbReference type="OrthoDB" id="7362103at2"/>
<reference evidence="6" key="2">
    <citation type="submission" date="2017-06" db="EMBL/GenBank/DDBJ databases">
        <authorList>
            <person name="Varghese N."/>
            <person name="Submissions S."/>
        </authorList>
    </citation>
    <scope>NUCLEOTIDE SEQUENCE [LARGE SCALE GENOMIC DNA]</scope>
    <source>
        <strain evidence="6">DSM 26170</strain>
    </source>
</reference>
<dbReference type="Proteomes" id="UP000292859">
    <property type="component" value="Unassembled WGS sequence"/>
</dbReference>
<feature type="signal peptide" evidence="2">
    <location>
        <begin position="1"/>
        <end position="20"/>
    </location>
</feature>
<accession>A0A238XQ58</accession>